<reference evidence="1 2" key="1">
    <citation type="submission" date="2023-11" db="EMBL/GenBank/DDBJ databases">
        <title>Plant-associative lifestyle of Vibrio porteresiae and its evolutionary dynamics.</title>
        <authorList>
            <person name="Rameshkumar N."/>
            <person name="Kirti K."/>
        </authorList>
    </citation>
    <scope>NUCLEOTIDE SEQUENCE [LARGE SCALE GENOMIC DNA]</scope>
    <source>
        <strain evidence="1 2">MSSRF7</strain>
    </source>
</reference>
<dbReference type="Proteomes" id="UP001279860">
    <property type="component" value="Unassembled WGS sequence"/>
</dbReference>
<sequence>MISVRLFGSFIPVITPQKKQDPAFAGRFPMENKWHRRSFQRLKRAYIDARYSEHDEISAEELTYLQSEVDKLREMTERVCRGRIAP</sequence>
<proteinExistence type="predicted"/>
<evidence type="ECO:0008006" key="3">
    <source>
        <dbReference type="Google" id="ProtNLM"/>
    </source>
</evidence>
<evidence type="ECO:0000313" key="2">
    <source>
        <dbReference type="Proteomes" id="UP001279860"/>
    </source>
</evidence>
<comment type="caution">
    <text evidence="1">The sequence shown here is derived from an EMBL/GenBank/DDBJ whole genome shotgun (WGS) entry which is preliminary data.</text>
</comment>
<protein>
    <recommendedName>
        <fullName evidence="3">DUF4129 domain-containing protein</fullName>
    </recommendedName>
</protein>
<accession>A0ABU4IS26</accession>
<keyword evidence="2" id="KW-1185">Reference proteome</keyword>
<gene>
    <name evidence="1" type="ORF">SBX64_06595</name>
</gene>
<dbReference type="EMBL" id="JAWRCP010000001">
    <property type="protein sequence ID" value="MDW6092212.1"/>
    <property type="molecule type" value="Genomic_DNA"/>
</dbReference>
<evidence type="ECO:0000313" key="1">
    <source>
        <dbReference type="EMBL" id="MDW6092212.1"/>
    </source>
</evidence>
<dbReference type="Gene3D" id="1.20.120.330">
    <property type="entry name" value="Nucleotidyltransferases domain 2"/>
    <property type="match status" value="1"/>
</dbReference>
<name>A0ABU4IS26_9VIBR</name>
<organism evidence="1 2">
    <name type="scientific">Vibrio rhizosphaerae</name>
    <dbReference type="NCBI Taxonomy" id="398736"/>
    <lineage>
        <taxon>Bacteria</taxon>
        <taxon>Pseudomonadati</taxon>
        <taxon>Pseudomonadota</taxon>
        <taxon>Gammaproteobacteria</taxon>
        <taxon>Vibrionales</taxon>
        <taxon>Vibrionaceae</taxon>
        <taxon>Vibrio</taxon>
    </lineage>
</organism>
<dbReference type="RefSeq" id="WP_318584592.1">
    <property type="nucleotide sequence ID" value="NZ_JAWRCP010000001.1"/>
</dbReference>